<proteinExistence type="predicted"/>
<name>A0A378JNM6_9GAMM</name>
<gene>
    <name evidence="2" type="ORF">NCTC13316_01696</name>
</gene>
<dbReference type="Proteomes" id="UP000254794">
    <property type="component" value="Unassembled WGS sequence"/>
</dbReference>
<feature type="signal peptide" evidence="1">
    <location>
        <begin position="1"/>
        <end position="30"/>
    </location>
</feature>
<organism evidence="2 3">
    <name type="scientific">Legionella busanensis</name>
    <dbReference type="NCBI Taxonomy" id="190655"/>
    <lineage>
        <taxon>Bacteria</taxon>
        <taxon>Pseudomonadati</taxon>
        <taxon>Pseudomonadota</taxon>
        <taxon>Gammaproteobacteria</taxon>
        <taxon>Legionellales</taxon>
        <taxon>Legionellaceae</taxon>
        <taxon>Legionella</taxon>
    </lineage>
</organism>
<keyword evidence="1" id="KW-0732">Signal</keyword>
<sequence length="374" mass="40980">MMLNKITRLINKNKLMPLLALSMASANLFASVAEGNGTWVYDTLFSNQGKRIGHSPGLFANDINNFNLSATGTHTITKLYSYGGSLELYCKGSGGTSTSTPCTTNTMYVYYDTGKLSTAAYYNVLGNGCKPVSIIPVIDGRLDGTGADDYLSALNNLDQPTAALFADKVARALCSDPNVSGVQFDIEPFDISKPGQAYFYRQIAKDFASPMCIDNDHPKGRTFSVFTFASRVNSTLAQILNQYNNGYVIDSLYDLGSKPGGSVNSPTEFRSYITTEIRNMVAKANQYNVKFQLAIPAGASVHEFETKNGRSTGYAQLDYVKAAYDVFNQLNVKSNPNYIGVALWVWLDQMWWGGSRFTPSTPNEETKAFLAKNL</sequence>
<dbReference type="OrthoDB" id="5188189at2"/>
<evidence type="ECO:0000313" key="2">
    <source>
        <dbReference type="EMBL" id="STX51600.1"/>
    </source>
</evidence>
<dbReference type="EMBL" id="UGOD01000001">
    <property type="protein sequence ID" value="STX51600.1"/>
    <property type="molecule type" value="Genomic_DNA"/>
</dbReference>
<dbReference type="AlphaFoldDB" id="A0A378JNM6"/>
<evidence type="ECO:0008006" key="4">
    <source>
        <dbReference type="Google" id="ProtNLM"/>
    </source>
</evidence>
<evidence type="ECO:0000313" key="3">
    <source>
        <dbReference type="Proteomes" id="UP000254794"/>
    </source>
</evidence>
<feature type="chain" id="PRO_5017036325" description="Chitinase" evidence="1">
    <location>
        <begin position="31"/>
        <end position="374"/>
    </location>
</feature>
<accession>A0A378JNM6</accession>
<reference evidence="2 3" key="1">
    <citation type="submission" date="2018-06" db="EMBL/GenBank/DDBJ databases">
        <authorList>
            <consortium name="Pathogen Informatics"/>
            <person name="Doyle S."/>
        </authorList>
    </citation>
    <scope>NUCLEOTIDE SEQUENCE [LARGE SCALE GENOMIC DNA]</scope>
    <source>
        <strain evidence="2 3">NCTC13316</strain>
    </source>
</reference>
<keyword evidence="3" id="KW-1185">Reference proteome</keyword>
<evidence type="ECO:0000256" key="1">
    <source>
        <dbReference type="SAM" id="SignalP"/>
    </source>
</evidence>
<protein>
    <recommendedName>
        <fullName evidence="4">Chitinase</fullName>
    </recommendedName>
</protein>
<dbReference type="RefSeq" id="WP_115331227.1">
    <property type="nucleotide sequence ID" value="NZ_CAAAHP010000002.1"/>
</dbReference>